<gene>
    <name evidence="2" type="ORF">MB09_01530</name>
</gene>
<comment type="caution">
    <text evidence="2">The sequence shown here is derived from an EMBL/GenBank/DDBJ whole genome shotgun (WGS) entry which is preliminary data.</text>
</comment>
<dbReference type="EMBL" id="JSVU01000001">
    <property type="protein sequence ID" value="KJJ39878.1"/>
    <property type="molecule type" value="Genomic_DNA"/>
</dbReference>
<evidence type="ECO:0000313" key="3">
    <source>
        <dbReference type="Proteomes" id="UP000033497"/>
    </source>
</evidence>
<feature type="transmembrane region" description="Helical" evidence="1">
    <location>
        <begin position="7"/>
        <end position="30"/>
    </location>
</feature>
<name>A0ABR5DM87_9FLAO</name>
<feature type="transmembrane region" description="Helical" evidence="1">
    <location>
        <begin position="36"/>
        <end position="54"/>
    </location>
</feature>
<keyword evidence="1" id="KW-0472">Membrane</keyword>
<protein>
    <submittedName>
        <fullName evidence="2">Uncharacterized protein</fullName>
    </submittedName>
</protein>
<keyword evidence="3" id="KW-1185">Reference proteome</keyword>
<dbReference type="Proteomes" id="UP000033497">
    <property type="component" value="Unassembled WGS sequence"/>
</dbReference>
<sequence length="123" mass="14476">MTTLEQFVQLLINLPINTINFLWSIINPIIKENWMFISIVIIIFLNIAMLKFLLTQRWGTLGSLLYNTFYFGIIYLIINTFGPEIILEDYFKTILILAYVAGFFLTRIILKAINIRNLPKFNH</sequence>
<evidence type="ECO:0000256" key="1">
    <source>
        <dbReference type="SAM" id="Phobius"/>
    </source>
</evidence>
<feature type="transmembrane region" description="Helical" evidence="1">
    <location>
        <begin position="90"/>
        <end position="110"/>
    </location>
</feature>
<organism evidence="2 3">
    <name type="scientific">Aequorivita vladivostokensis</name>
    <dbReference type="NCBI Taxonomy" id="171194"/>
    <lineage>
        <taxon>Bacteria</taxon>
        <taxon>Pseudomonadati</taxon>
        <taxon>Bacteroidota</taxon>
        <taxon>Flavobacteriia</taxon>
        <taxon>Flavobacteriales</taxon>
        <taxon>Flavobacteriaceae</taxon>
        <taxon>Aequorivita</taxon>
    </lineage>
</organism>
<keyword evidence="1" id="KW-0812">Transmembrane</keyword>
<proteinExistence type="predicted"/>
<evidence type="ECO:0000313" key="2">
    <source>
        <dbReference type="EMBL" id="KJJ39878.1"/>
    </source>
</evidence>
<keyword evidence="1" id="KW-1133">Transmembrane helix</keyword>
<feature type="transmembrane region" description="Helical" evidence="1">
    <location>
        <begin position="61"/>
        <end position="78"/>
    </location>
</feature>
<accession>A0ABR5DM87</accession>
<reference evidence="2 3" key="1">
    <citation type="submission" date="2014-10" db="EMBL/GenBank/DDBJ databases">
        <title>Genome sequencing of Vitellibacter vladivostokensis KMM 3516.</title>
        <authorList>
            <person name="Thevarajoo S."/>
            <person name="Selvaratnam C."/>
            <person name="Goh K.M."/>
            <person name="Chong C.S."/>
        </authorList>
    </citation>
    <scope>NUCLEOTIDE SEQUENCE [LARGE SCALE GENOMIC DNA]</scope>
    <source>
        <strain evidence="2 3">KMM 3516</strain>
    </source>
</reference>